<sequence>MREHELIALAAPPTAAVVRAIRPEQFGARTPCDEFDVGGLIEHLLHWGPALARASRNSDGEMSPDGDPLVRLERQIEQLVAAWSAPSAWEGTATMGGPHVMPARMIGGMVLVEYVVHGWDLARAAGQDVSWDPGLLEFLREEVAATAGLGREMKAYGDEVPVPPTAPVLDRMLGLTGRDPAWTDRSE</sequence>
<evidence type="ECO:0000259" key="1">
    <source>
        <dbReference type="Pfam" id="PF11716"/>
    </source>
</evidence>
<protein>
    <submittedName>
        <fullName evidence="2">Uncharacterized protein (TIGR03086 family)</fullName>
    </submittedName>
</protein>
<dbReference type="InterPro" id="IPR034660">
    <property type="entry name" value="DinB/YfiT-like"/>
</dbReference>
<comment type="caution">
    <text evidence="2">The sequence shown here is derived from an EMBL/GenBank/DDBJ whole genome shotgun (WGS) entry which is preliminary data.</text>
</comment>
<dbReference type="NCBIfam" id="TIGR03086">
    <property type="entry name" value="TIGR03086 family metal-binding protein"/>
    <property type="match status" value="1"/>
</dbReference>
<dbReference type="RefSeq" id="WP_184990344.1">
    <property type="nucleotide sequence ID" value="NZ_BOMK01000084.1"/>
</dbReference>
<feature type="domain" description="Mycothiol-dependent maleylpyruvate isomerase metal-binding" evidence="1">
    <location>
        <begin position="14"/>
        <end position="122"/>
    </location>
</feature>
<dbReference type="Gene3D" id="1.20.120.450">
    <property type="entry name" value="dinb family like domain"/>
    <property type="match status" value="1"/>
</dbReference>
<proteinExistence type="predicted"/>
<dbReference type="InterPro" id="IPR017517">
    <property type="entry name" value="Maleyloyr_isom"/>
</dbReference>
<evidence type="ECO:0000313" key="3">
    <source>
        <dbReference type="Proteomes" id="UP000578112"/>
    </source>
</evidence>
<keyword evidence="3" id="KW-1185">Reference proteome</keyword>
<dbReference type="Pfam" id="PF11716">
    <property type="entry name" value="MDMPI_N"/>
    <property type="match status" value="1"/>
</dbReference>
<dbReference type="EMBL" id="JACHNH010000001">
    <property type="protein sequence ID" value="MBB4760502.1"/>
    <property type="molecule type" value="Genomic_DNA"/>
</dbReference>
<name>A0A7W7HTH7_9ACTN</name>
<dbReference type="InterPro" id="IPR024344">
    <property type="entry name" value="MDMPI_metal-binding"/>
</dbReference>
<dbReference type="AlphaFoldDB" id="A0A7W7HTH7"/>
<dbReference type="SUPFAM" id="SSF109854">
    <property type="entry name" value="DinB/YfiT-like putative metalloenzymes"/>
    <property type="match status" value="1"/>
</dbReference>
<dbReference type="InterPro" id="IPR017520">
    <property type="entry name" value="CHP03086"/>
</dbReference>
<organism evidence="2 3">
    <name type="scientific">Actinoplanes digitatis</name>
    <dbReference type="NCBI Taxonomy" id="1868"/>
    <lineage>
        <taxon>Bacteria</taxon>
        <taxon>Bacillati</taxon>
        <taxon>Actinomycetota</taxon>
        <taxon>Actinomycetes</taxon>
        <taxon>Micromonosporales</taxon>
        <taxon>Micromonosporaceae</taxon>
        <taxon>Actinoplanes</taxon>
    </lineage>
</organism>
<reference evidence="2 3" key="1">
    <citation type="submission" date="2020-08" db="EMBL/GenBank/DDBJ databases">
        <title>Sequencing the genomes of 1000 actinobacteria strains.</title>
        <authorList>
            <person name="Klenk H.-P."/>
        </authorList>
    </citation>
    <scope>NUCLEOTIDE SEQUENCE [LARGE SCALE GENOMIC DNA]</scope>
    <source>
        <strain evidence="2 3">DSM 43149</strain>
    </source>
</reference>
<gene>
    <name evidence="2" type="ORF">BJ971_001058</name>
</gene>
<dbReference type="GO" id="GO:0046872">
    <property type="term" value="F:metal ion binding"/>
    <property type="evidence" value="ECO:0007669"/>
    <property type="project" value="InterPro"/>
</dbReference>
<evidence type="ECO:0000313" key="2">
    <source>
        <dbReference type="EMBL" id="MBB4760502.1"/>
    </source>
</evidence>
<dbReference type="NCBIfam" id="TIGR03083">
    <property type="entry name" value="maleylpyruvate isomerase family mycothiol-dependent enzyme"/>
    <property type="match status" value="1"/>
</dbReference>
<dbReference type="Proteomes" id="UP000578112">
    <property type="component" value="Unassembled WGS sequence"/>
</dbReference>
<accession>A0A7W7HTH7</accession>